<dbReference type="AlphaFoldDB" id="A0A2A6BBS8"/>
<feature type="compositionally biased region" description="Polar residues" evidence="1">
    <location>
        <begin position="635"/>
        <end position="647"/>
    </location>
</feature>
<feature type="compositionally biased region" description="Polar residues" evidence="1">
    <location>
        <begin position="525"/>
        <end position="537"/>
    </location>
</feature>
<gene>
    <name evidence="2" type="primary">WBGene00097916</name>
</gene>
<evidence type="ECO:0000256" key="1">
    <source>
        <dbReference type="SAM" id="MobiDB-lite"/>
    </source>
</evidence>
<reference evidence="2" key="2">
    <citation type="submission" date="2022-06" db="UniProtKB">
        <authorList>
            <consortium name="EnsemblMetazoa"/>
        </authorList>
    </citation>
    <scope>IDENTIFICATION</scope>
    <source>
        <strain evidence="2">PS312</strain>
    </source>
</reference>
<reference evidence="3" key="1">
    <citation type="journal article" date="2008" name="Nat. Genet.">
        <title>The Pristionchus pacificus genome provides a unique perspective on nematode lifestyle and parasitism.</title>
        <authorList>
            <person name="Dieterich C."/>
            <person name="Clifton S.W."/>
            <person name="Schuster L.N."/>
            <person name="Chinwalla A."/>
            <person name="Delehaunty K."/>
            <person name="Dinkelacker I."/>
            <person name="Fulton L."/>
            <person name="Fulton R."/>
            <person name="Godfrey J."/>
            <person name="Minx P."/>
            <person name="Mitreva M."/>
            <person name="Roeseler W."/>
            <person name="Tian H."/>
            <person name="Witte H."/>
            <person name="Yang S.P."/>
            <person name="Wilson R.K."/>
            <person name="Sommer R.J."/>
        </authorList>
    </citation>
    <scope>NUCLEOTIDE SEQUENCE [LARGE SCALE GENOMIC DNA]</scope>
    <source>
        <strain evidence="3">PS312</strain>
    </source>
</reference>
<organism evidence="2 3">
    <name type="scientific">Pristionchus pacificus</name>
    <name type="common">Parasitic nematode worm</name>
    <dbReference type="NCBI Taxonomy" id="54126"/>
    <lineage>
        <taxon>Eukaryota</taxon>
        <taxon>Metazoa</taxon>
        <taxon>Ecdysozoa</taxon>
        <taxon>Nematoda</taxon>
        <taxon>Chromadorea</taxon>
        <taxon>Rhabditida</taxon>
        <taxon>Rhabditina</taxon>
        <taxon>Diplogasteromorpha</taxon>
        <taxon>Diplogasteroidea</taxon>
        <taxon>Neodiplogasteridae</taxon>
        <taxon>Pristionchus</taxon>
    </lineage>
</organism>
<feature type="compositionally biased region" description="Low complexity" evidence="1">
    <location>
        <begin position="1061"/>
        <end position="1081"/>
    </location>
</feature>
<name>A0A2A6BBS8_PRIPA</name>
<evidence type="ECO:0000313" key="3">
    <source>
        <dbReference type="Proteomes" id="UP000005239"/>
    </source>
</evidence>
<keyword evidence="3" id="KW-1185">Reference proteome</keyword>
<accession>A0A2A6BBS8</accession>
<feature type="region of interest" description="Disordered" evidence="1">
    <location>
        <begin position="621"/>
        <end position="647"/>
    </location>
</feature>
<sequence>MADRVDSEAGEEVDERLNDGFINQNNRVQEWMAHAHDDVLDVSCVHFHEEFRRHHDELLEALWQENYTPTDARMVPMDAEELNVLEVFYSPAPVLGVGPFYGPLHPKLVRMRLLRAKLWFFEKHFKRASWERSQIRRLVTIPAAITVNEEYFDRHLGQLAWHFDEHVPSSIVKKAKICIQVLAASLNDSDFNQWKKREANGGVRRADHLAYWGKHQDPAEMPYVLDLHYLEEPVPRAYSTEPPYHSIAPPAPPPVMTSPAEEERIPIEHVAAIVNDDDIQKVLAPPPPLESSISSESSFCSTSDDSPRKNVGPFSRPRRSALTPERSPPRHMQRSTVTPRFIDFSLMTSTRSRRNSQSTPEEGDTTETEKEAVQPISLMILADGKTYNIVKRRVSDEARREVGGDSRETKRKRSDTPVPSGRQLDLSSVALNPVEESILPGGSADALRKMLEKGHFDPEQVQFLKELMVDIAQKAQEEALQKRNYDDNSVTNSSSSTLSSAQGTPSFNSPTNPLAPISIVTSTNRFAPSDDSASSLPNQPPALETSNYASTAQITRPIHLFSHGRQAINLRRGGRSLQQASTIPPILQFRPNRAASPPVFCLDWNPPRTESHDILGKSVMDAPKRMPSDAPQEISIKSSPEPQVNNNKTLYDRDAEQKKCDEKMCVDIMKKMEEGGDSLEELRQMENKLLLLTELYKDELLGTVSKNCLEKIGTRIEEMLEEERKEKAVRDREQRKNAVAALGSYDEEEDEMKQLRHHYDLSCFKKEAVVDDDCMITYEGPPILDLPPPMNKEKNKTSRRKRNEDERAPPVNDTSSRSPSSAGVMGEDVRAALLLAPFFVQQDAMEEQAEAPSDFSVYAMFPSLGLPIPQDIPPAKVMDEYTEKLSQEPPAEEVEEDGEAPLAGGSDPQEPPAEGVEKDDVAPLAGGSDEDLSPVEWMGEDVIEEEVETSYTPPDPSSFYEEKKDESPCATGPRLVIDDIDDMETEEIKDAMKCVAKSPIDSTEKVEQVVYTVDDDEEDDEIIDVTSIPLPPPSVADRWPLAPFETTLERALNQRPDDAPSHSNPSSSFSSGSVQFQSGSNPPKQLYKDVPETRARKRMMRDPRLNRK</sequence>
<feature type="region of interest" description="Disordered" evidence="1">
    <location>
        <begin position="780"/>
        <end position="824"/>
    </location>
</feature>
<feature type="compositionally biased region" description="Basic and acidic residues" evidence="1">
    <location>
        <begin position="1086"/>
        <end position="1108"/>
    </location>
</feature>
<proteinExistence type="predicted"/>
<feature type="compositionally biased region" description="Low complexity" evidence="1">
    <location>
        <begin position="290"/>
        <end position="304"/>
    </location>
</feature>
<dbReference type="EnsemblMetazoa" id="PPA08362.1">
    <property type="protein sequence ID" value="PPA08362.1"/>
    <property type="gene ID" value="WBGene00097916"/>
</dbReference>
<feature type="compositionally biased region" description="Basic and acidic residues" evidence="1">
    <location>
        <begin position="396"/>
        <end position="408"/>
    </location>
</feature>
<protein>
    <submittedName>
        <fullName evidence="2">Uncharacterized protein</fullName>
    </submittedName>
</protein>
<evidence type="ECO:0000313" key="2">
    <source>
        <dbReference type="EnsemblMetazoa" id="PPA08362.1"/>
    </source>
</evidence>
<feature type="region of interest" description="Disordered" evidence="1">
    <location>
        <begin position="480"/>
        <end position="515"/>
    </location>
</feature>
<feature type="compositionally biased region" description="Polar residues" evidence="1">
    <location>
        <begin position="812"/>
        <end position="821"/>
    </location>
</feature>
<feature type="compositionally biased region" description="Acidic residues" evidence="1">
    <location>
        <begin position="928"/>
        <end position="948"/>
    </location>
</feature>
<feature type="compositionally biased region" description="Acidic residues" evidence="1">
    <location>
        <begin position="890"/>
        <end position="899"/>
    </location>
</feature>
<feature type="region of interest" description="Disordered" evidence="1">
    <location>
        <begin position="1049"/>
        <end position="1108"/>
    </location>
</feature>
<accession>A0A8R1U6H0</accession>
<feature type="region of interest" description="Disordered" evidence="1">
    <location>
        <begin position="883"/>
        <end position="974"/>
    </location>
</feature>
<dbReference type="Proteomes" id="UP000005239">
    <property type="component" value="Unassembled WGS sequence"/>
</dbReference>
<feature type="compositionally biased region" description="Low complexity" evidence="1">
    <location>
        <begin position="489"/>
        <end position="506"/>
    </location>
</feature>
<feature type="region of interest" description="Disordered" evidence="1">
    <location>
        <begin position="396"/>
        <end position="426"/>
    </location>
</feature>
<feature type="region of interest" description="Disordered" evidence="1">
    <location>
        <begin position="281"/>
        <end position="376"/>
    </location>
</feature>
<feature type="compositionally biased region" description="Basic and acidic residues" evidence="1">
    <location>
        <begin position="791"/>
        <end position="808"/>
    </location>
</feature>
<feature type="region of interest" description="Disordered" evidence="1">
    <location>
        <begin position="525"/>
        <end position="544"/>
    </location>
</feature>